<dbReference type="InterPro" id="IPR018814">
    <property type="entry name" value="DUF5427"/>
</dbReference>
<feature type="region of interest" description="Disordered" evidence="1">
    <location>
        <begin position="1"/>
        <end position="118"/>
    </location>
</feature>
<sequence length="426" mass="46406">MSSKSKTKQEEALQLLDDLDSFTPIEGASVAPGSATNPAPENETEVLAFLDEITQKSSEPTRSTLDRPASRTGPPTLRKSTERVKLGGASTPARSGTPTSARSEQASEPASGTGGGWGWGSVWNTASAALQQAKTVVDEQVKNLPVNNEQAKKWSEGVLEYAKTHQLDKLGQDFKRVGLSTLTDILNVVAPPISEHEVIQVWLSHDMRGYDGVENLVYRALARILEQVEGGDLMVNRGDESVPKEEENAARDLNTVEGYDAAVKLSQANLDELIKIKGEALKAKQEKSSSIQSPTSHSYVYLRVQPFFTSYSVPSSSALAATDGSAPAEQSTQQHLQFLLYLSDPEHNLIHSTITQAVPGTWLVIWDDYEWVEDLVAEALRVGMEVVGQEYLVSRMGWGGLNPNAKEAIERLVEKQAESTEKEDSS</sequence>
<gene>
    <name evidence="2" type="ORF">BDP27DRAFT_1318269</name>
</gene>
<name>A0A9P5Q1P2_9AGAR</name>
<dbReference type="EMBL" id="JADNRY010000016">
    <property type="protein sequence ID" value="KAF9073853.1"/>
    <property type="molecule type" value="Genomic_DNA"/>
</dbReference>
<dbReference type="Pfam" id="PF10310">
    <property type="entry name" value="DUF5427"/>
    <property type="match status" value="1"/>
</dbReference>
<proteinExistence type="predicted"/>
<evidence type="ECO:0000313" key="2">
    <source>
        <dbReference type="EMBL" id="KAF9073853.1"/>
    </source>
</evidence>
<feature type="compositionally biased region" description="Polar residues" evidence="1">
    <location>
        <begin position="92"/>
        <end position="110"/>
    </location>
</feature>
<organism evidence="2 3">
    <name type="scientific">Rhodocollybia butyracea</name>
    <dbReference type="NCBI Taxonomy" id="206335"/>
    <lineage>
        <taxon>Eukaryota</taxon>
        <taxon>Fungi</taxon>
        <taxon>Dikarya</taxon>
        <taxon>Basidiomycota</taxon>
        <taxon>Agaricomycotina</taxon>
        <taxon>Agaricomycetes</taxon>
        <taxon>Agaricomycetidae</taxon>
        <taxon>Agaricales</taxon>
        <taxon>Marasmiineae</taxon>
        <taxon>Omphalotaceae</taxon>
        <taxon>Rhodocollybia</taxon>
    </lineage>
</organism>
<dbReference type="OrthoDB" id="5594977at2759"/>
<evidence type="ECO:0000313" key="3">
    <source>
        <dbReference type="Proteomes" id="UP000772434"/>
    </source>
</evidence>
<dbReference type="AlphaFoldDB" id="A0A9P5Q1P2"/>
<keyword evidence="3" id="KW-1185">Reference proteome</keyword>
<dbReference type="Proteomes" id="UP000772434">
    <property type="component" value="Unassembled WGS sequence"/>
</dbReference>
<protein>
    <submittedName>
        <fullName evidence="2">Maintenance of telomere capping protein 1</fullName>
    </submittedName>
</protein>
<reference evidence="2" key="1">
    <citation type="submission" date="2020-11" db="EMBL/GenBank/DDBJ databases">
        <authorList>
            <consortium name="DOE Joint Genome Institute"/>
            <person name="Ahrendt S."/>
            <person name="Riley R."/>
            <person name="Andreopoulos W."/>
            <person name="Labutti K."/>
            <person name="Pangilinan J."/>
            <person name="Ruiz-Duenas F.J."/>
            <person name="Barrasa J.M."/>
            <person name="Sanchez-Garcia M."/>
            <person name="Camarero S."/>
            <person name="Miyauchi S."/>
            <person name="Serrano A."/>
            <person name="Linde D."/>
            <person name="Babiker R."/>
            <person name="Drula E."/>
            <person name="Ayuso-Fernandez I."/>
            <person name="Pacheco R."/>
            <person name="Padilla G."/>
            <person name="Ferreira P."/>
            <person name="Barriuso J."/>
            <person name="Kellner H."/>
            <person name="Castanera R."/>
            <person name="Alfaro M."/>
            <person name="Ramirez L."/>
            <person name="Pisabarro A.G."/>
            <person name="Kuo A."/>
            <person name="Tritt A."/>
            <person name="Lipzen A."/>
            <person name="He G."/>
            <person name="Yan M."/>
            <person name="Ng V."/>
            <person name="Cullen D."/>
            <person name="Martin F."/>
            <person name="Rosso M.-N."/>
            <person name="Henrissat B."/>
            <person name="Hibbett D."/>
            <person name="Martinez A.T."/>
            <person name="Grigoriev I.V."/>
        </authorList>
    </citation>
    <scope>NUCLEOTIDE SEQUENCE</scope>
    <source>
        <strain evidence="2">AH 40177</strain>
    </source>
</reference>
<dbReference type="PANTHER" id="PTHR28265">
    <property type="entry name" value="MAINTENANCE OF TELOMERE CAPPING PROTEIN 1"/>
    <property type="match status" value="1"/>
</dbReference>
<dbReference type="PANTHER" id="PTHR28265:SF1">
    <property type="entry name" value="MAINTENANCE OF TELOMERE CAPPING PROTEIN 1"/>
    <property type="match status" value="1"/>
</dbReference>
<evidence type="ECO:0000256" key="1">
    <source>
        <dbReference type="SAM" id="MobiDB-lite"/>
    </source>
</evidence>
<accession>A0A9P5Q1P2</accession>
<comment type="caution">
    <text evidence="2">The sequence shown here is derived from an EMBL/GenBank/DDBJ whole genome shotgun (WGS) entry which is preliminary data.</text>
</comment>